<reference evidence="2" key="1">
    <citation type="submission" date="2021-01" db="EMBL/GenBank/DDBJ databases">
        <authorList>
            <person name="Li R."/>
            <person name="Bekaert M."/>
        </authorList>
    </citation>
    <scope>NUCLEOTIDE SEQUENCE</scope>
    <source>
        <strain evidence="2">Farmed</strain>
    </source>
</reference>
<keyword evidence="1" id="KW-1133">Transmembrane helix</keyword>
<evidence type="ECO:0000256" key="1">
    <source>
        <dbReference type="SAM" id="Phobius"/>
    </source>
</evidence>
<gene>
    <name evidence="2" type="ORF">SPHA_39400</name>
</gene>
<accession>A0A812CRM4</accession>
<proteinExistence type="predicted"/>
<name>A0A812CRM4_ACAPH</name>
<dbReference type="EMBL" id="CAHIKZ030001825">
    <property type="protein sequence ID" value="CAE1275324.1"/>
    <property type="molecule type" value="Genomic_DNA"/>
</dbReference>
<feature type="transmembrane region" description="Helical" evidence="1">
    <location>
        <begin position="115"/>
        <end position="136"/>
    </location>
</feature>
<evidence type="ECO:0000313" key="2">
    <source>
        <dbReference type="EMBL" id="CAE1275324.1"/>
    </source>
</evidence>
<keyword evidence="3" id="KW-1185">Reference proteome</keyword>
<evidence type="ECO:0000313" key="3">
    <source>
        <dbReference type="Proteomes" id="UP000597762"/>
    </source>
</evidence>
<dbReference type="OrthoDB" id="10416548at2759"/>
<keyword evidence="1" id="KW-0472">Membrane</keyword>
<keyword evidence="1" id="KW-0812">Transmembrane</keyword>
<dbReference type="AlphaFoldDB" id="A0A812CRM4"/>
<organism evidence="2 3">
    <name type="scientific">Acanthosepion pharaonis</name>
    <name type="common">Pharaoh cuttlefish</name>
    <name type="synonym">Sepia pharaonis</name>
    <dbReference type="NCBI Taxonomy" id="158019"/>
    <lineage>
        <taxon>Eukaryota</taxon>
        <taxon>Metazoa</taxon>
        <taxon>Spiralia</taxon>
        <taxon>Lophotrochozoa</taxon>
        <taxon>Mollusca</taxon>
        <taxon>Cephalopoda</taxon>
        <taxon>Coleoidea</taxon>
        <taxon>Decapodiformes</taxon>
        <taxon>Sepiida</taxon>
        <taxon>Sepiina</taxon>
        <taxon>Sepiidae</taxon>
        <taxon>Acanthosepion</taxon>
    </lineage>
</organism>
<comment type="caution">
    <text evidence="2">The sequence shown here is derived from an EMBL/GenBank/DDBJ whole genome shotgun (WGS) entry which is preliminary data.</text>
</comment>
<protein>
    <submittedName>
        <fullName evidence="2">Uncharacterized protein</fullName>
    </submittedName>
</protein>
<dbReference type="Proteomes" id="UP000597762">
    <property type="component" value="Unassembled WGS sequence"/>
</dbReference>
<sequence>MYQPENITTEFQTTVNADTTTNNMYQPENITTEFDTTVNADTTENMYQPENITTEFAMTVDTDTTANDMYQTENITAEFATTVANTTANNVTQSETITTNENLTSKSSMSKSSKIAAGICIPLAILAILGITYVFYRRRYKDRSIKFTEKGSTWSYSNASFTDDAIKSTAQHS</sequence>